<dbReference type="GO" id="GO:0051920">
    <property type="term" value="F:peroxiredoxin activity"/>
    <property type="evidence" value="ECO:0007669"/>
    <property type="project" value="InterPro"/>
</dbReference>
<dbReference type="NCBIfam" id="TIGR00778">
    <property type="entry name" value="ahpD_dom"/>
    <property type="match status" value="1"/>
</dbReference>
<evidence type="ECO:0000259" key="1">
    <source>
        <dbReference type="Pfam" id="PF02627"/>
    </source>
</evidence>
<dbReference type="RefSeq" id="WP_179979833.1">
    <property type="nucleotide sequence ID" value="NZ_LT608333.1"/>
</dbReference>
<dbReference type="EMBL" id="FMJC01000002">
    <property type="protein sequence ID" value="SCM71641.1"/>
    <property type="molecule type" value="Genomic_DNA"/>
</dbReference>
<dbReference type="SUPFAM" id="SSF69118">
    <property type="entry name" value="AhpD-like"/>
    <property type="match status" value="1"/>
</dbReference>
<dbReference type="AlphaFoldDB" id="A0A212L257"/>
<feature type="domain" description="Carboxymuconolactone decarboxylase-like" evidence="1">
    <location>
        <begin position="32"/>
        <end position="105"/>
    </location>
</feature>
<dbReference type="InterPro" id="IPR029032">
    <property type="entry name" value="AhpD-like"/>
</dbReference>
<proteinExistence type="predicted"/>
<dbReference type="Gene3D" id="1.20.1290.10">
    <property type="entry name" value="AhpD-like"/>
    <property type="match status" value="1"/>
</dbReference>
<dbReference type="Pfam" id="PF02627">
    <property type="entry name" value="CMD"/>
    <property type="match status" value="1"/>
</dbReference>
<name>A0A212L257_9BACT</name>
<reference evidence="2" key="1">
    <citation type="submission" date="2016-08" db="EMBL/GenBank/DDBJ databases">
        <authorList>
            <person name="Seilhamer J.J."/>
        </authorList>
    </citation>
    <scope>NUCLEOTIDE SEQUENCE</scope>
    <source>
        <strain evidence="2">86-1</strain>
    </source>
</reference>
<sequence>MANWKETLDASMGTIGTLANGNSGIIDALEVLGKATSSKGALDEKTRELISLAVAATTHCEGCISVHADAAVKAGASRDELLETLAVAINLNAGAALVYSSKILEAFDQFSAK</sequence>
<organism evidence="2">
    <name type="scientific">uncultured Desulfovibrio sp</name>
    <dbReference type="NCBI Taxonomy" id="167968"/>
    <lineage>
        <taxon>Bacteria</taxon>
        <taxon>Pseudomonadati</taxon>
        <taxon>Thermodesulfobacteriota</taxon>
        <taxon>Desulfovibrionia</taxon>
        <taxon>Desulfovibrionales</taxon>
        <taxon>Desulfovibrionaceae</taxon>
        <taxon>Desulfovibrio</taxon>
        <taxon>environmental samples</taxon>
    </lineage>
</organism>
<dbReference type="InterPro" id="IPR003779">
    <property type="entry name" value="CMD-like"/>
</dbReference>
<evidence type="ECO:0000313" key="2">
    <source>
        <dbReference type="EMBL" id="SCM71641.1"/>
    </source>
</evidence>
<dbReference type="PANTHER" id="PTHR33930:SF2">
    <property type="entry name" value="BLR3452 PROTEIN"/>
    <property type="match status" value="1"/>
</dbReference>
<protein>
    <recommendedName>
        <fullName evidence="1">Carboxymuconolactone decarboxylase-like domain-containing protein</fullName>
    </recommendedName>
</protein>
<accession>A0A212L257</accession>
<gene>
    <name evidence="2" type="ORF">KL86DES1_20098</name>
</gene>
<dbReference type="InterPro" id="IPR004675">
    <property type="entry name" value="AhpD_core"/>
</dbReference>
<dbReference type="PANTHER" id="PTHR33930">
    <property type="entry name" value="ALKYL HYDROPEROXIDE REDUCTASE AHPD"/>
    <property type="match status" value="1"/>
</dbReference>